<evidence type="ECO:0000256" key="4">
    <source>
        <dbReference type="ARBA" id="ARBA00022729"/>
    </source>
</evidence>
<evidence type="ECO:0000259" key="16">
    <source>
        <dbReference type="PROSITE" id="PS50871"/>
    </source>
</evidence>
<dbReference type="PANTHER" id="PTHR15427">
    <property type="entry name" value="EMILIN ELASTIN MICROFIBRIL INTERFACE-LOCATED PROTEIN ELASTIN MICROFIBRIL INTERFACER"/>
    <property type="match status" value="1"/>
</dbReference>
<evidence type="ECO:0000256" key="7">
    <source>
        <dbReference type="ARBA" id="ARBA00023119"/>
    </source>
</evidence>
<evidence type="ECO:0000256" key="11">
    <source>
        <dbReference type="ARBA" id="ARBA00072328"/>
    </source>
</evidence>
<protein>
    <recommendedName>
        <fullName evidence="11">EMILIN-2</fullName>
    </recommendedName>
    <alternativeName>
        <fullName evidence="12">Elastin microfibril interface-located protein 2</fullName>
    </alternativeName>
</protein>
<evidence type="ECO:0000256" key="14">
    <source>
        <dbReference type="SAM" id="MobiDB-lite"/>
    </source>
</evidence>
<feature type="region of interest" description="Disordered" evidence="14">
    <location>
        <begin position="824"/>
        <end position="847"/>
    </location>
</feature>
<keyword evidence="2" id="KW-0964">Secreted</keyword>
<dbReference type="SMART" id="SM00110">
    <property type="entry name" value="C1Q"/>
    <property type="match status" value="1"/>
</dbReference>
<accession>A0A6P8PN96</accession>
<feature type="chain" id="PRO_5028177021" description="EMILIN-2" evidence="15">
    <location>
        <begin position="28"/>
        <end position="1028"/>
    </location>
</feature>
<reference evidence="19" key="1">
    <citation type="submission" date="2025-08" db="UniProtKB">
        <authorList>
            <consortium name="RefSeq"/>
        </authorList>
    </citation>
    <scope>IDENTIFICATION</scope>
</reference>
<feature type="signal peptide" evidence="15">
    <location>
        <begin position="1"/>
        <end position="27"/>
    </location>
</feature>
<dbReference type="InterPro" id="IPR050392">
    <property type="entry name" value="Collagen/C1q_domain"/>
</dbReference>
<keyword evidence="6 13" id="KW-0175">Coiled coil</keyword>
<feature type="coiled-coil region" evidence="13">
    <location>
        <begin position="235"/>
        <end position="276"/>
    </location>
</feature>
<name>A0A6P8PN96_GEOSA</name>
<keyword evidence="5" id="KW-0130">Cell adhesion</keyword>
<comment type="subcellular location">
    <subcellularLocation>
        <location evidence="1">Secreted</location>
        <location evidence="1">Extracellular space</location>
        <location evidence="1">Extracellular matrix</location>
    </subcellularLocation>
</comment>
<dbReference type="Pfam" id="PF07546">
    <property type="entry name" value="EMI"/>
    <property type="match status" value="1"/>
</dbReference>
<dbReference type="GO" id="GO:0005581">
    <property type="term" value="C:collagen trimer"/>
    <property type="evidence" value="ECO:0007669"/>
    <property type="project" value="UniProtKB-KW"/>
</dbReference>
<dbReference type="InterPro" id="IPR008983">
    <property type="entry name" value="Tumour_necrosis_fac-like_dom"/>
</dbReference>
<feature type="domain" description="C1q" evidence="16">
    <location>
        <begin position="876"/>
        <end position="1027"/>
    </location>
</feature>
<feature type="coiled-coil region" evidence="13">
    <location>
        <begin position="342"/>
        <end position="410"/>
    </location>
</feature>
<dbReference type="GeneID" id="117355437"/>
<evidence type="ECO:0000256" key="5">
    <source>
        <dbReference type="ARBA" id="ARBA00022889"/>
    </source>
</evidence>
<evidence type="ECO:0000256" key="8">
    <source>
        <dbReference type="ARBA" id="ARBA00023157"/>
    </source>
</evidence>
<comment type="subunit">
    <text evidence="10">Homotrimer associated through a moderately stable interaction of the C-terminal globular C1q domains, allowing the nucleation of the triple helix and then a further quaternary assembly to higher-order polymers via intermolecular disulfide bonds. Interacts with EMILIN1.</text>
</comment>
<evidence type="ECO:0000313" key="18">
    <source>
        <dbReference type="Proteomes" id="UP000515159"/>
    </source>
</evidence>
<dbReference type="FunCoup" id="A0A6P8PN96">
    <property type="interactions" value="330"/>
</dbReference>
<keyword evidence="8" id="KW-1015">Disulfide bond</keyword>
<dbReference type="GO" id="GO:0007155">
    <property type="term" value="P:cell adhesion"/>
    <property type="evidence" value="ECO:0007669"/>
    <property type="project" value="UniProtKB-KW"/>
</dbReference>
<gene>
    <name evidence="19" type="primary">EMILIN2</name>
</gene>
<dbReference type="GO" id="GO:0051240">
    <property type="term" value="P:positive regulation of multicellular organismal process"/>
    <property type="evidence" value="ECO:0007669"/>
    <property type="project" value="UniProtKB-ARBA"/>
</dbReference>
<dbReference type="PROSITE" id="PS51041">
    <property type="entry name" value="EMI"/>
    <property type="match status" value="1"/>
</dbReference>
<keyword evidence="9" id="KW-0325">Glycoprotein</keyword>
<evidence type="ECO:0000256" key="9">
    <source>
        <dbReference type="ARBA" id="ARBA00023180"/>
    </source>
</evidence>
<dbReference type="Pfam" id="PF00386">
    <property type="entry name" value="C1q"/>
    <property type="match status" value="1"/>
</dbReference>
<dbReference type="Proteomes" id="UP000515159">
    <property type="component" value="Chromosome 2"/>
</dbReference>
<evidence type="ECO:0000256" key="15">
    <source>
        <dbReference type="SAM" id="SignalP"/>
    </source>
</evidence>
<evidence type="ECO:0000256" key="1">
    <source>
        <dbReference type="ARBA" id="ARBA00004498"/>
    </source>
</evidence>
<dbReference type="RefSeq" id="XP_033789862.1">
    <property type="nucleotide sequence ID" value="XM_033933971.1"/>
</dbReference>
<dbReference type="InParanoid" id="A0A6P8PN96"/>
<dbReference type="Gene3D" id="2.60.120.40">
    <property type="match status" value="1"/>
</dbReference>
<feature type="domain" description="EMI" evidence="17">
    <location>
        <begin position="36"/>
        <end position="112"/>
    </location>
</feature>
<dbReference type="PROSITE" id="PS50871">
    <property type="entry name" value="C1Q"/>
    <property type="match status" value="1"/>
</dbReference>
<evidence type="ECO:0000256" key="6">
    <source>
        <dbReference type="ARBA" id="ARBA00023054"/>
    </source>
</evidence>
<organism evidence="18 19">
    <name type="scientific">Geotrypetes seraphini</name>
    <name type="common">Gaboon caecilian</name>
    <name type="synonym">Caecilia seraphini</name>
    <dbReference type="NCBI Taxonomy" id="260995"/>
    <lineage>
        <taxon>Eukaryota</taxon>
        <taxon>Metazoa</taxon>
        <taxon>Chordata</taxon>
        <taxon>Craniata</taxon>
        <taxon>Vertebrata</taxon>
        <taxon>Euteleostomi</taxon>
        <taxon>Amphibia</taxon>
        <taxon>Gymnophiona</taxon>
        <taxon>Geotrypetes</taxon>
    </lineage>
</organism>
<dbReference type="CTD" id="84034"/>
<keyword evidence="18" id="KW-1185">Reference proteome</keyword>
<evidence type="ECO:0000256" key="2">
    <source>
        <dbReference type="ARBA" id="ARBA00022525"/>
    </source>
</evidence>
<evidence type="ECO:0000256" key="13">
    <source>
        <dbReference type="SAM" id="Coils"/>
    </source>
</evidence>
<evidence type="ECO:0000313" key="19">
    <source>
        <dbReference type="RefSeq" id="XP_033789862.1"/>
    </source>
</evidence>
<dbReference type="InterPro" id="IPR011489">
    <property type="entry name" value="EMI_domain"/>
</dbReference>
<feature type="compositionally biased region" description="Basic and acidic residues" evidence="14">
    <location>
        <begin position="832"/>
        <end position="843"/>
    </location>
</feature>
<dbReference type="PANTHER" id="PTHR15427:SF5">
    <property type="entry name" value="EMILIN-2"/>
    <property type="match status" value="1"/>
</dbReference>
<evidence type="ECO:0000256" key="3">
    <source>
        <dbReference type="ARBA" id="ARBA00022530"/>
    </source>
</evidence>
<dbReference type="SUPFAM" id="SSF49842">
    <property type="entry name" value="TNF-like"/>
    <property type="match status" value="1"/>
</dbReference>
<evidence type="ECO:0000256" key="12">
    <source>
        <dbReference type="ARBA" id="ARBA00075986"/>
    </source>
</evidence>
<keyword evidence="4 15" id="KW-0732">Signal</keyword>
<dbReference type="OrthoDB" id="9944757at2759"/>
<dbReference type="FunFam" id="2.60.120.40:FF:000011">
    <property type="entry name" value="Elastin microfibril interfacer 2"/>
    <property type="match status" value="1"/>
</dbReference>
<dbReference type="AlphaFoldDB" id="A0A6P8PN96"/>
<keyword evidence="7" id="KW-0176">Collagen</keyword>
<keyword evidence="3" id="KW-0272">Extracellular matrix</keyword>
<dbReference type="InterPro" id="IPR001073">
    <property type="entry name" value="C1q_dom"/>
</dbReference>
<evidence type="ECO:0000256" key="10">
    <source>
        <dbReference type="ARBA" id="ARBA00064796"/>
    </source>
</evidence>
<sequence length="1028" mass="115448">MRLRTLRLRPLCRALSLLLLCGALGQAIPVRPGGRHKNWCAYVVYKNVSCTVLDGTESFIQTLYKCAWDQIPCLPTLEYHVGFRPRYTLSFKTVTELEWRCCPGYKGEDCREGSANRTKTILFPNIPYDNQRKDNAPLDDRRKDLELHHTQQDSPEKKIQFLEEELLKLTDTVLNLQTSLGVVSENLKHTIQEDVSKLVSSYLNNIQWSNSALAGKTETIPAPAPSGSSDKEEGMKEIKLQLALVKETLKTKTEQLDELNGKVNGYEDQLKELQEESKGPTVTLPSIDRYKAYIDQKFELLKNEMLNGIEKKIADWKHSCEYKMTYVQRQCEDYETSCLGMIELLGEKENKLKKEINDLRAQMQASTNQTGCCSNGNDISPQVKSLDQKIDRAIEANRILNTRLDNEMERLTNLKFEEIFGERLSDLDAKINITEKNAEEHCYYIEETLRNLITREVKGMKDLLDGKVQSLKDGPGITLLDIHNITSPDGIYLDQGSGSINDKLRGELNDLKSKLQHIHSLCQHKCQSPQDERDGNMNSHSDKYNSLVLKTETNSALLKSLNNTVHNQLKSIDENTLGIQTVLRDLELLQLILNNVDKNATSLQHELSSCKEQILDVNTTCKETQLGISRTVEEIQKTVLDHPSSLVSSNCCDQLEEKLDLIKSQAATDLATCKDYSQDIQKEVTVVDTRVSHIEKVCNKLDSVSGSLNRIKEGLNKHATNQWNCINQLNETMRLHSSDISELKNSVQLCHGQATKIATDIQDLMKNQSVKQKTPEEMPQIRIPLQPPVRTPQQPLQPIPQQPLQPGILQIPVLPFPPRIILETGQAGPPGRDLKSESERPKGVDGQQDMLRSEGFAGAPGYPESSLYAESPGISAIASPVAFSAGLTQRPFPTEIGVIHFNKVLMNDGDHYSPYTGIFTAPYEGRYLISAVLTPERDHYVEAVLSVSNMSVAQLDTSGYRRELLEYHKPSIGKQTCSGPGTFHLALHLKTGDEVNVVVTGGRLAYTDADEIYSTFSGVFLYPSPYHT</sequence>
<dbReference type="KEGG" id="gsh:117355437"/>
<evidence type="ECO:0000259" key="17">
    <source>
        <dbReference type="PROSITE" id="PS51041"/>
    </source>
</evidence>
<proteinExistence type="predicted"/>